<sequence>MIFINCNSISKKFCKVKLLDRFSFIFWKIAERASFLEKIY</sequence>
<proteinExistence type="predicted"/>
<dbReference type="EMBL" id="AECT01000004">
    <property type="protein sequence ID" value="EFU23079.1"/>
    <property type="molecule type" value="Genomic_DNA"/>
</dbReference>
<organism evidence="1 2">
    <name type="scientific">Streptococcus anginosus F0211</name>
    <dbReference type="NCBI Taxonomy" id="706437"/>
    <lineage>
        <taxon>Bacteria</taxon>
        <taxon>Bacillati</taxon>
        <taxon>Bacillota</taxon>
        <taxon>Bacilli</taxon>
        <taxon>Lactobacillales</taxon>
        <taxon>Streptococcaceae</taxon>
        <taxon>Streptococcus</taxon>
        <taxon>Streptococcus anginosus group</taxon>
    </lineage>
</organism>
<evidence type="ECO:0000313" key="1">
    <source>
        <dbReference type="EMBL" id="EFU23079.1"/>
    </source>
</evidence>
<dbReference type="AlphaFoldDB" id="E6IZ40"/>
<name>E6IZ40_STRAP</name>
<protein>
    <submittedName>
        <fullName evidence="1">Uncharacterized protein</fullName>
    </submittedName>
</protein>
<dbReference type="Proteomes" id="UP000002973">
    <property type="component" value="Unassembled WGS sequence"/>
</dbReference>
<comment type="caution">
    <text evidence="1">The sequence shown here is derived from an EMBL/GenBank/DDBJ whole genome shotgun (WGS) entry which is preliminary data.</text>
</comment>
<accession>E6IZ40</accession>
<evidence type="ECO:0000313" key="2">
    <source>
        <dbReference type="Proteomes" id="UP000002973"/>
    </source>
</evidence>
<reference evidence="1 2" key="1">
    <citation type="submission" date="2010-11" db="EMBL/GenBank/DDBJ databases">
        <authorList>
            <person name="Weinstock G."/>
            <person name="Sodergren E."/>
            <person name="Clifton S."/>
            <person name="Fulton L."/>
            <person name="Fulton B."/>
            <person name="Courtney L."/>
            <person name="Fronick C."/>
            <person name="Harrison M."/>
            <person name="Strong C."/>
            <person name="Farmer C."/>
            <person name="Delahaunty K."/>
            <person name="Markovic C."/>
            <person name="Hall O."/>
            <person name="Minx P."/>
            <person name="Tomlinson C."/>
            <person name="Mitreva M."/>
            <person name="Hou S."/>
            <person name="Chen J."/>
            <person name="Wollam A."/>
            <person name="Pepin K.H."/>
            <person name="Johnson M."/>
            <person name="Bhonagiri V."/>
            <person name="Zhang X."/>
            <person name="Suruliraj S."/>
            <person name="Warren W."/>
            <person name="Chinwalla A."/>
            <person name="Mardis E.R."/>
            <person name="Wilson R.K."/>
        </authorList>
    </citation>
    <scope>NUCLEOTIDE SEQUENCE [LARGE SCALE GENOMIC DNA]</scope>
    <source>
        <strain evidence="1 2">F0211</strain>
    </source>
</reference>
<gene>
    <name evidence="1" type="ORF">HMPREF0813_00321</name>
</gene>